<dbReference type="OrthoDB" id="2933732at2"/>
<dbReference type="RefSeq" id="WP_148989296.1">
    <property type="nucleotide sequence ID" value="NZ_VTEV01000006.1"/>
</dbReference>
<dbReference type="Pfam" id="PF08970">
    <property type="entry name" value="Sda"/>
    <property type="match status" value="1"/>
</dbReference>
<gene>
    <name evidence="1" type="ORF">FZC76_16660</name>
</gene>
<proteinExistence type="predicted"/>
<evidence type="ECO:0000313" key="2">
    <source>
        <dbReference type="Proteomes" id="UP000322524"/>
    </source>
</evidence>
<evidence type="ECO:0000313" key="1">
    <source>
        <dbReference type="EMBL" id="TYS67153.1"/>
    </source>
</evidence>
<dbReference type="InterPro" id="IPR036916">
    <property type="entry name" value="Sda_sf"/>
</dbReference>
<organism evidence="1 2">
    <name type="scientific">Sutcliffiella horikoshii</name>
    <dbReference type="NCBI Taxonomy" id="79883"/>
    <lineage>
        <taxon>Bacteria</taxon>
        <taxon>Bacillati</taxon>
        <taxon>Bacillota</taxon>
        <taxon>Bacilli</taxon>
        <taxon>Bacillales</taxon>
        <taxon>Bacillaceae</taxon>
        <taxon>Sutcliffiella</taxon>
    </lineage>
</organism>
<name>A0A5D4SUV1_9BACI</name>
<dbReference type="Gene3D" id="1.10.287.1100">
    <property type="entry name" value="Sporulation inhibitor A"/>
    <property type="match status" value="1"/>
</dbReference>
<sequence length="45" mass="5241">MDLLSDESLIEVYEAAITNDLNEEFLKLILDEMKRRKIDISVSNI</sequence>
<protein>
    <submittedName>
        <fullName evidence="1">Sporulation histidine kinase inhibitor Sda</fullName>
    </submittedName>
</protein>
<dbReference type="EMBL" id="VTEV01000006">
    <property type="protein sequence ID" value="TYS67153.1"/>
    <property type="molecule type" value="Genomic_DNA"/>
</dbReference>
<dbReference type="InterPro" id="IPR015064">
    <property type="entry name" value="Sda"/>
</dbReference>
<dbReference type="AlphaFoldDB" id="A0A5D4SUV1"/>
<dbReference type="SUPFAM" id="SSF100985">
    <property type="entry name" value="Sporulation inhibitor Sda"/>
    <property type="match status" value="1"/>
</dbReference>
<reference evidence="1 2" key="1">
    <citation type="submission" date="2019-08" db="EMBL/GenBank/DDBJ databases">
        <title>Bacillus genomes from the desert of Cuatro Cienegas, Coahuila.</title>
        <authorList>
            <person name="Olmedo-Alvarez G."/>
        </authorList>
    </citation>
    <scope>NUCLEOTIDE SEQUENCE [LARGE SCALE GENOMIC DNA]</scope>
    <source>
        <strain evidence="1 2">CH28_1T</strain>
    </source>
</reference>
<accession>A0A5D4SUV1</accession>
<dbReference type="Proteomes" id="UP000322524">
    <property type="component" value="Unassembled WGS sequence"/>
</dbReference>
<comment type="caution">
    <text evidence="1">The sequence shown here is derived from an EMBL/GenBank/DDBJ whole genome shotgun (WGS) entry which is preliminary data.</text>
</comment>